<organism evidence="1 2">
    <name type="scientific">Sphingomonas bisphenolicum</name>
    <dbReference type="NCBI Taxonomy" id="296544"/>
    <lineage>
        <taxon>Bacteria</taxon>
        <taxon>Pseudomonadati</taxon>
        <taxon>Pseudomonadota</taxon>
        <taxon>Alphaproteobacteria</taxon>
        <taxon>Sphingomonadales</taxon>
        <taxon>Sphingomonadaceae</taxon>
        <taxon>Sphingomonas</taxon>
    </lineage>
</organism>
<dbReference type="InterPro" id="IPR058702">
    <property type="entry name" value="MafI2-like"/>
</dbReference>
<dbReference type="RefSeq" id="WP_224547963.1">
    <property type="nucleotide sequence ID" value="NZ_AP018817.1"/>
</dbReference>
<accession>A0ABN5W6Z9</accession>
<protein>
    <submittedName>
        <fullName evidence="1">Uncharacterized protein</fullName>
    </submittedName>
</protein>
<evidence type="ECO:0000313" key="1">
    <source>
        <dbReference type="EMBL" id="BBF68024.1"/>
    </source>
</evidence>
<dbReference type="EMBL" id="AP018817">
    <property type="protein sequence ID" value="BBF68024.1"/>
    <property type="molecule type" value="Genomic_DNA"/>
</dbReference>
<dbReference type="Pfam" id="PF26541">
    <property type="entry name" value="MafI2"/>
    <property type="match status" value="1"/>
</dbReference>
<evidence type="ECO:0000313" key="2">
    <source>
        <dbReference type="Proteomes" id="UP001059971"/>
    </source>
</evidence>
<reference evidence="1" key="1">
    <citation type="submission" date="2018-07" db="EMBL/GenBank/DDBJ databases">
        <title>Complete genome sequence of Sphingomonas bisphenolicum strain AO1, a bisphenol A degradative bacterium isolated from Japanese farm field.</title>
        <authorList>
            <person name="Murakami M."/>
            <person name="Koh M."/>
            <person name="Koba S."/>
            <person name="Matsumura Y."/>
        </authorList>
    </citation>
    <scope>NUCLEOTIDE SEQUENCE</scope>
    <source>
        <strain evidence="1">AO1</strain>
    </source>
</reference>
<sequence length="105" mass="12067">MTIMPALQEWNLQSLTAVQAMLGLPSPNLRRVTLDHNGQLWLISFVLAHEDAEDREEIEDFGTEWDALQSSFEQLEIRILITSEPLPWPAPPARVIYQRREAVSK</sequence>
<name>A0ABN5W6Z9_9SPHN</name>
<proteinExistence type="predicted"/>
<keyword evidence="2" id="KW-1185">Reference proteome</keyword>
<dbReference type="Proteomes" id="UP001059971">
    <property type="component" value="Chromosome 1"/>
</dbReference>
<gene>
    <name evidence="1" type="ORF">SBA_ch1_02240</name>
</gene>